<accession>A0A1I8APJ8</accession>
<protein>
    <submittedName>
        <fullName evidence="2">RadC domain-containing protein</fullName>
    </submittedName>
</protein>
<keyword evidence="1" id="KW-1185">Reference proteome</keyword>
<proteinExistence type="predicted"/>
<evidence type="ECO:0000313" key="2">
    <source>
        <dbReference type="WBParaSite" id="L893_g7856.t1"/>
    </source>
</evidence>
<dbReference type="AlphaFoldDB" id="A0A1I8APJ8"/>
<sequence length="135" mass="15649">MMQFGRTVHELSQTFPVPKTQLEMMQNAFSLVGRSWSEMKNEKIFDRQQRQEMSELLNIAILGHYGKRTTSLLTEHLLKAKVLERSAQRHNIGGIAFTSVEDFMLHGFDRAILRDDDEKKLILDRGEPIKFADDV</sequence>
<reference evidence="2" key="1">
    <citation type="submission" date="2016-11" db="UniProtKB">
        <authorList>
            <consortium name="WormBaseParasite"/>
        </authorList>
    </citation>
    <scope>IDENTIFICATION</scope>
</reference>
<evidence type="ECO:0000313" key="1">
    <source>
        <dbReference type="Proteomes" id="UP000095287"/>
    </source>
</evidence>
<dbReference type="WBParaSite" id="L893_g7856.t1">
    <property type="protein sequence ID" value="L893_g7856.t1"/>
    <property type="gene ID" value="L893_g7856"/>
</dbReference>
<dbReference type="Proteomes" id="UP000095287">
    <property type="component" value="Unplaced"/>
</dbReference>
<name>A0A1I8APJ8_9BILA</name>
<organism evidence="1 2">
    <name type="scientific">Steinernema glaseri</name>
    <dbReference type="NCBI Taxonomy" id="37863"/>
    <lineage>
        <taxon>Eukaryota</taxon>
        <taxon>Metazoa</taxon>
        <taxon>Ecdysozoa</taxon>
        <taxon>Nematoda</taxon>
        <taxon>Chromadorea</taxon>
        <taxon>Rhabditida</taxon>
        <taxon>Tylenchina</taxon>
        <taxon>Panagrolaimomorpha</taxon>
        <taxon>Strongyloidoidea</taxon>
        <taxon>Steinernematidae</taxon>
        <taxon>Steinernema</taxon>
    </lineage>
</organism>